<dbReference type="AlphaFoldDB" id="A0A9P0D3C7"/>
<dbReference type="GO" id="GO:0005975">
    <property type="term" value="P:carbohydrate metabolic process"/>
    <property type="evidence" value="ECO:0007669"/>
    <property type="project" value="InterPro"/>
</dbReference>
<comment type="subunit">
    <text evidence="2">Homodimer.</text>
</comment>
<evidence type="ECO:0000313" key="8">
    <source>
        <dbReference type="EMBL" id="CAH1111465.1"/>
    </source>
</evidence>
<dbReference type="Pfam" id="PF00232">
    <property type="entry name" value="Glyco_hydro_1"/>
    <property type="match status" value="1"/>
</dbReference>
<protein>
    <submittedName>
        <fullName evidence="8">Uncharacterized protein</fullName>
    </submittedName>
</protein>
<name>A0A9P0D3C7_9CUCU</name>
<evidence type="ECO:0000256" key="7">
    <source>
        <dbReference type="SAM" id="SignalP"/>
    </source>
</evidence>
<dbReference type="Gene3D" id="3.20.20.80">
    <property type="entry name" value="Glycosidases"/>
    <property type="match status" value="1"/>
</dbReference>
<dbReference type="Proteomes" id="UP001153636">
    <property type="component" value="Chromosome 6"/>
</dbReference>
<dbReference type="PANTHER" id="PTHR10353">
    <property type="entry name" value="GLYCOSYL HYDROLASE"/>
    <property type="match status" value="1"/>
</dbReference>
<organism evidence="8 9">
    <name type="scientific">Psylliodes chrysocephalus</name>
    <dbReference type="NCBI Taxonomy" id="3402493"/>
    <lineage>
        <taxon>Eukaryota</taxon>
        <taxon>Metazoa</taxon>
        <taxon>Ecdysozoa</taxon>
        <taxon>Arthropoda</taxon>
        <taxon>Hexapoda</taxon>
        <taxon>Insecta</taxon>
        <taxon>Pterygota</taxon>
        <taxon>Neoptera</taxon>
        <taxon>Endopterygota</taxon>
        <taxon>Coleoptera</taxon>
        <taxon>Polyphaga</taxon>
        <taxon>Cucujiformia</taxon>
        <taxon>Chrysomeloidea</taxon>
        <taxon>Chrysomelidae</taxon>
        <taxon>Galerucinae</taxon>
        <taxon>Alticini</taxon>
        <taxon>Psylliodes</taxon>
    </lineage>
</organism>
<keyword evidence="3" id="KW-0378">Hydrolase</keyword>
<dbReference type="OrthoDB" id="65569at2759"/>
<evidence type="ECO:0000256" key="4">
    <source>
        <dbReference type="ARBA" id="ARBA00023180"/>
    </source>
</evidence>
<evidence type="ECO:0000256" key="1">
    <source>
        <dbReference type="ARBA" id="ARBA00010838"/>
    </source>
</evidence>
<dbReference type="PRINTS" id="PR00131">
    <property type="entry name" value="GLHYDRLASE1"/>
</dbReference>
<evidence type="ECO:0000256" key="2">
    <source>
        <dbReference type="ARBA" id="ARBA00011738"/>
    </source>
</evidence>
<feature type="signal peptide" evidence="7">
    <location>
        <begin position="1"/>
        <end position="19"/>
    </location>
</feature>
<keyword evidence="7" id="KW-0732">Signal</keyword>
<evidence type="ECO:0000256" key="6">
    <source>
        <dbReference type="RuleBase" id="RU003690"/>
    </source>
</evidence>
<dbReference type="InterPro" id="IPR001360">
    <property type="entry name" value="Glyco_hydro_1"/>
</dbReference>
<gene>
    <name evidence="8" type="ORF">PSYICH_LOCUS12192</name>
</gene>
<dbReference type="SUPFAM" id="SSF51445">
    <property type="entry name" value="(Trans)glycosidases"/>
    <property type="match status" value="1"/>
</dbReference>
<dbReference type="FunFam" id="3.20.20.80:FF:000013">
    <property type="entry name" value="lactase-phlorizin hydrolase"/>
    <property type="match status" value="1"/>
</dbReference>
<accession>A0A9P0D3C7</accession>
<evidence type="ECO:0000256" key="3">
    <source>
        <dbReference type="ARBA" id="ARBA00022801"/>
    </source>
</evidence>
<dbReference type="InterPro" id="IPR017853">
    <property type="entry name" value="GH"/>
</dbReference>
<keyword evidence="4" id="KW-0325">Glycoprotein</keyword>
<keyword evidence="9" id="KW-1185">Reference proteome</keyword>
<sequence>MHFQRSLVVGLIVILQISCYELNKKRFPDHFRIGLATSAYQVEGGWNEDGKGENIWDRSVHSIPSPIFNKETGDIACDSYHKYKEDIRLLKNMGVDHYRFSISWSRILPTGYANQINEAGVNYYKNLIKEIRANGLEPLVTIYHWDLPQPLQDLGGWPNEYIVDLFEEYARVAFTLFGDDVKQWITINEPKQVCQEAYGSGIKAPFIKSHGLAEYLCTHNVIKAHAKAWHLYDDEFRNKQKGRVGIVIDTFWMEPASDSEADINAAERQLQFIFGWYANPILRGDYPWQMKKFIGERSAKQGFKTSRLPEFTKQEIDYINGTIDFLGVNYYTTNMVSEKNDTVRNEVSWEADAETIRFVKPEWPFSTTWLRVVPWGIGKVMHWVKKTYGDIPIWITENGMATYGESLEDDNRIEYYQKHLSYVRDALEDGINIIGYTAWSLMDNFEWQVGYDDRFGFYHVDFKSPNRTRTPRKSVGFYRQFATTRCIVDKSQCVDDNHMDNVLRYVYQSVAVNNGH</sequence>
<keyword evidence="5" id="KW-0326">Glycosidase</keyword>
<evidence type="ECO:0000256" key="5">
    <source>
        <dbReference type="ARBA" id="ARBA00023295"/>
    </source>
</evidence>
<dbReference type="EMBL" id="OV651818">
    <property type="protein sequence ID" value="CAH1111465.1"/>
    <property type="molecule type" value="Genomic_DNA"/>
</dbReference>
<dbReference type="PANTHER" id="PTHR10353:SF36">
    <property type="entry name" value="LP05116P"/>
    <property type="match status" value="1"/>
</dbReference>
<feature type="chain" id="PRO_5040221325" evidence="7">
    <location>
        <begin position="20"/>
        <end position="516"/>
    </location>
</feature>
<dbReference type="GO" id="GO:0008422">
    <property type="term" value="F:beta-glucosidase activity"/>
    <property type="evidence" value="ECO:0007669"/>
    <property type="project" value="TreeGrafter"/>
</dbReference>
<comment type="similarity">
    <text evidence="1 6">Belongs to the glycosyl hydrolase 1 family.</text>
</comment>
<proteinExistence type="inferred from homology"/>
<evidence type="ECO:0000313" key="9">
    <source>
        <dbReference type="Proteomes" id="UP001153636"/>
    </source>
</evidence>
<reference evidence="8" key="1">
    <citation type="submission" date="2022-01" db="EMBL/GenBank/DDBJ databases">
        <authorList>
            <person name="King R."/>
        </authorList>
    </citation>
    <scope>NUCLEOTIDE SEQUENCE</scope>
</reference>